<reference evidence="2 3" key="1">
    <citation type="journal article" date="2011" name="PLoS Pathog.">
        <title>Endophytic Life Strategies Decoded by Genome and Transcriptome Analyses of the Mutualistic Root Symbiont Piriformospora indica.</title>
        <authorList>
            <person name="Zuccaro A."/>
            <person name="Lahrmann U."/>
            <person name="Guldener U."/>
            <person name="Langen G."/>
            <person name="Pfiffi S."/>
            <person name="Biedenkopf D."/>
            <person name="Wong P."/>
            <person name="Samans B."/>
            <person name="Grimm C."/>
            <person name="Basiewicz M."/>
            <person name="Murat C."/>
            <person name="Martin F."/>
            <person name="Kogel K.H."/>
        </authorList>
    </citation>
    <scope>NUCLEOTIDE SEQUENCE [LARGE SCALE GENOMIC DNA]</scope>
    <source>
        <strain evidence="2 3">DSM 11827</strain>
    </source>
</reference>
<keyword evidence="3" id="KW-1185">Reference proteome</keyword>
<sequence>MDGRGLDTPRYDQLPQNFSSAGSTIGAPTDAGDSEHRQSGVASTISGSLLSYYSGRDMAGLLKKMDGREYNSLNDAYFLPSDEAEWDRLDKQHIAFRVGLKALVPCPDIVDACLAPAPGITRKVLDLGSGTGVWAIDMAREYPHVSVVGVDLAPTPLDPASVPSNCRFEVDDVNLGLGHFYDQFDVVHARLISSGIKDYRNMMEEAEKCLKPGGVVVFVDYDAMFCAQDQVSRQPMAETNENGSWLVRCSHEMRHGAPLKGSDILGMEKCLDEGVWDHELLDPETAQAGSLFLPIGPWVRVPDPAKSEQMKFVGTIIRHDYTSAFRAVIPVFGRLGVPPEVVEKWKPHVEEGKFLL</sequence>
<dbReference type="STRING" id="1109443.G4TI52"/>
<dbReference type="SUPFAM" id="SSF53335">
    <property type="entry name" value="S-adenosyl-L-methionine-dependent methyltransferases"/>
    <property type="match status" value="1"/>
</dbReference>
<dbReference type="EMBL" id="CAFZ01000102">
    <property type="protein sequence ID" value="CCA70995.1"/>
    <property type="molecule type" value="Genomic_DNA"/>
</dbReference>
<dbReference type="Proteomes" id="UP000007148">
    <property type="component" value="Unassembled WGS sequence"/>
</dbReference>
<dbReference type="CDD" id="cd02440">
    <property type="entry name" value="AdoMet_MTases"/>
    <property type="match status" value="1"/>
</dbReference>
<accession>G4TI52</accession>
<dbReference type="AlphaFoldDB" id="G4TI52"/>
<dbReference type="HOGENOM" id="CLU_010595_5_0_1"/>
<dbReference type="Pfam" id="PF13489">
    <property type="entry name" value="Methyltransf_23"/>
    <property type="match status" value="1"/>
</dbReference>
<dbReference type="InParanoid" id="G4TI52"/>
<dbReference type="OrthoDB" id="2013972at2759"/>
<dbReference type="PANTHER" id="PTHR43591:SF24">
    <property type="entry name" value="2-METHOXY-6-POLYPRENYL-1,4-BENZOQUINOL METHYLASE, MITOCHONDRIAL"/>
    <property type="match status" value="1"/>
</dbReference>
<dbReference type="PANTHER" id="PTHR43591">
    <property type="entry name" value="METHYLTRANSFERASE"/>
    <property type="match status" value="1"/>
</dbReference>
<evidence type="ECO:0000313" key="3">
    <source>
        <dbReference type="Proteomes" id="UP000007148"/>
    </source>
</evidence>
<feature type="compositionally biased region" description="Basic and acidic residues" evidence="1">
    <location>
        <begin position="1"/>
        <end position="10"/>
    </location>
</feature>
<dbReference type="Gene3D" id="3.40.50.150">
    <property type="entry name" value="Vaccinia Virus protein VP39"/>
    <property type="match status" value="1"/>
</dbReference>
<dbReference type="InterPro" id="IPR029063">
    <property type="entry name" value="SAM-dependent_MTases_sf"/>
</dbReference>
<dbReference type="GO" id="GO:0008168">
    <property type="term" value="F:methyltransferase activity"/>
    <property type="evidence" value="ECO:0007669"/>
    <property type="project" value="TreeGrafter"/>
</dbReference>
<evidence type="ECO:0000313" key="2">
    <source>
        <dbReference type="EMBL" id="CCA70995.1"/>
    </source>
</evidence>
<dbReference type="eggNOG" id="ENOG502S6PS">
    <property type="taxonomic scope" value="Eukaryota"/>
</dbReference>
<protein>
    <submittedName>
        <fullName evidence="2">Uncharacterized protein</fullName>
    </submittedName>
</protein>
<feature type="compositionally biased region" description="Polar residues" evidence="1">
    <location>
        <begin position="14"/>
        <end position="23"/>
    </location>
</feature>
<evidence type="ECO:0000256" key="1">
    <source>
        <dbReference type="SAM" id="MobiDB-lite"/>
    </source>
</evidence>
<feature type="region of interest" description="Disordered" evidence="1">
    <location>
        <begin position="1"/>
        <end position="40"/>
    </location>
</feature>
<gene>
    <name evidence="2" type="ORF">PIIN_04928</name>
</gene>
<dbReference type="OMA" id="ETHKPAN"/>
<comment type="caution">
    <text evidence="2">The sequence shown here is derived from an EMBL/GenBank/DDBJ whole genome shotgun (WGS) entry which is preliminary data.</text>
</comment>
<proteinExistence type="predicted"/>
<organism evidence="2 3">
    <name type="scientific">Serendipita indica (strain DSM 11827)</name>
    <name type="common">Root endophyte fungus</name>
    <name type="synonym">Piriformospora indica</name>
    <dbReference type="NCBI Taxonomy" id="1109443"/>
    <lineage>
        <taxon>Eukaryota</taxon>
        <taxon>Fungi</taxon>
        <taxon>Dikarya</taxon>
        <taxon>Basidiomycota</taxon>
        <taxon>Agaricomycotina</taxon>
        <taxon>Agaricomycetes</taxon>
        <taxon>Sebacinales</taxon>
        <taxon>Serendipitaceae</taxon>
        <taxon>Serendipita</taxon>
    </lineage>
</organism>
<name>G4TI52_SERID</name>